<keyword evidence="2" id="KW-1185">Reference proteome</keyword>
<comment type="caution">
    <text evidence="1">The sequence shown here is derived from an EMBL/GenBank/DDBJ whole genome shotgun (WGS) entry which is preliminary data.</text>
</comment>
<sequence>MEGVISFLLHTIKKQKSHHNNFRCLSNTSNQSNHMLIRADSIEGSSHHRTRLEFQPPVTIDFLDLPQPRSFNNRATSLFSLVSNQNASKLTATNNLQGITIVDNLCHRKFRCNKLR</sequence>
<dbReference type="PANTHER" id="PTHR38370:SF1">
    <property type="entry name" value="BETA-1,4-XYLOSIDASE"/>
    <property type="match status" value="1"/>
</dbReference>
<evidence type="ECO:0000313" key="2">
    <source>
        <dbReference type="Proteomes" id="UP001311915"/>
    </source>
</evidence>
<dbReference type="EMBL" id="JAWPEI010000010">
    <property type="protein sequence ID" value="KAK4713423.1"/>
    <property type="molecule type" value="Genomic_DNA"/>
</dbReference>
<dbReference type="Proteomes" id="UP001311915">
    <property type="component" value="Unassembled WGS sequence"/>
</dbReference>
<reference evidence="1 2" key="1">
    <citation type="submission" date="2023-10" db="EMBL/GenBank/DDBJ databases">
        <title>Genome-Wide Identification Analysis in wild type Solanum Pinnatisectum Reveals Some Genes Defensing Phytophthora Infestans.</title>
        <authorList>
            <person name="Sun C."/>
        </authorList>
    </citation>
    <scope>NUCLEOTIDE SEQUENCE [LARGE SCALE GENOMIC DNA]</scope>
    <source>
        <strain evidence="1">LQN</strain>
        <tissue evidence="1">Leaf</tissue>
    </source>
</reference>
<dbReference type="PANTHER" id="PTHR38370">
    <property type="entry name" value="BETA-1,4-XYLOSIDASE"/>
    <property type="match status" value="1"/>
</dbReference>
<name>A0AAV9KIY8_9SOLN</name>
<evidence type="ECO:0000313" key="1">
    <source>
        <dbReference type="EMBL" id="KAK4713423.1"/>
    </source>
</evidence>
<organism evidence="1 2">
    <name type="scientific">Solanum pinnatisectum</name>
    <name type="common">tansyleaf nightshade</name>
    <dbReference type="NCBI Taxonomy" id="50273"/>
    <lineage>
        <taxon>Eukaryota</taxon>
        <taxon>Viridiplantae</taxon>
        <taxon>Streptophyta</taxon>
        <taxon>Embryophyta</taxon>
        <taxon>Tracheophyta</taxon>
        <taxon>Spermatophyta</taxon>
        <taxon>Magnoliopsida</taxon>
        <taxon>eudicotyledons</taxon>
        <taxon>Gunneridae</taxon>
        <taxon>Pentapetalae</taxon>
        <taxon>asterids</taxon>
        <taxon>lamiids</taxon>
        <taxon>Solanales</taxon>
        <taxon>Solanaceae</taxon>
        <taxon>Solanoideae</taxon>
        <taxon>Solaneae</taxon>
        <taxon>Solanum</taxon>
    </lineage>
</organism>
<dbReference type="AlphaFoldDB" id="A0AAV9KIY8"/>
<accession>A0AAV9KIY8</accession>
<proteinExistence type="predicted"/>
<protein>
    <submittedName>
        <fullName evidence="1">Uncharacterized protein</fullName>
    </submittedName>
</protein>
<gene>
    <name evidence="1" type="ORF">R3W88_019330</name>
</gene>